<accession>A0A4C1Z5N3</accession>
<dbReference type="Proteomes" id="UP000299102">
    <property type="component" value="Unassembled WGS sequence"/>
</dbReference>
<dbReference type="Gene3D" id="3.30.420.10">
    <property type="entry name" value="Ribonuclease H-like superfamily/Ribonuclease H"/>
    <property type="match status" value="1"/>
</dbReference>
<evidence type="ECO:0000259" key="1">
    <source>
        <dbReference type="PROSITE" id="PS50994"/>
    </source>
</evidence>
<reference evidence="2 3" key="1">
    <citation type="journal article" date="2019" name="Commun. Biol.">
        <title>The bagworm genome reveals a unique fibroin gene that provides high tensile strength.</title>
        <authorList>
            <person name="Kono N."/>
            <person name="Nakamura H."/>
            <person name="Ohtoshi R."/>
            <person name="Tomita M."/>
            <person name="Numata K."/>
            <person name="Arakawa K."/>
        </authorList>
    </citation>
    <scope>NUCLEOTIDE SEQUENCE [LARGE SCALE GENOMIC DNA]</scope>
</reference>
<comment type="caution">
    <text evidence="2">The sequence shown here is derived from an EMBL/GenBank/DDBJ whole genome shotgun (WGS) entry which is preliminary data.</text>
</comment>
<dbReference type="Gene3D" id="1.10.340.70">
    <property type="match status" value="1"/>
</dbReference>
<dbReference type="GO" id="GO:0003676">
    <property type="term" value="F:nucleic acid binding"/>
    <property type="evidence" value="ECO:0007669"/>
    <property type="project" value="InterPro"/>
</dbReference>
<evidence type="ECO:0000313" key="2">
    <source>
        <dbReference type="EMBL" id="GBP82980.1"/>
    </source>
</evidence>
<dbReference type="OrthoDB" id="10049357at2759"/>
<dbReference type="InterPro" id="IPR036397">
    <property type="entry name" value="RNaseH_sf"/>
</dbReference>
<dbReference type="PROSITE" id="PS50994">
    <property type="entry name" value="INTEGRASE"/>
    <property type="match status" value="1"/>
</dbReference>
<dbReference type="GO" id="GO:0015074">
    <property type="term" value="P:DNA integration"/>
    <property type="evidence" value="ECO:0007669"/>
    <property type="project" value="InterPro"/>
</dbReference>
<proteinExistence type="predicted"/>
<dbReference type="EMBL" id="BGZK01001597">
    <property type="protein sequence ID" value="GBP82980.1"/>
    <property type="molecule type" value="Genomic_DNA"/>
</dbReference>
<dbReference type="Pfam" id="PF17921">
    <property type="entry name" value="Integrase_H2C2"/>
    <property type="match status" value="1"/>
</dbReference>
<gene>
    <name evidence="2" type="ORF">EVAR_39669_1</name>
</gene>
<feature type="domain" description="Integrase catalytic" evidence="1">
    <location>
        <begin position="135"/>
        <end position="317"/>
    </location>
</feature>
<evidence type="ECO:0000313" key="3">
    <source>
        <dbReference type="Proteomes" id="UP000299102"/>
    </source>
</evidence>
<sequence>MGQNSYSTNQTTGRQKTYHFKGNRRRKILHLTVKKPDSNILECIPNIDKFSKWRTYTQHSMRLTIHQIMQKNREKTATTHAGAEATINECRQRYYITRIRTVTRDIIRRCIPCRIKRASPASPPTGDHLSNRLAHHRRPFTYTGIDYFGPLTVKIGRTTNKRYVVLFTCLTTRAIHLEIAASLETSSAIMALKRMIARRGCPTEIWSDNGTNLRGAARELHNIFNENMKTEANLKTIRWRFIPPGAPFMGGAWERLIRSVKNSLNTVLLTKNPTEEVLNTLLAEVEYTVNNRPLTYVTTDPEAPESLTPNHFLLGGSAAAPAPGTFNESDLNSRAQWRVSQQLADMFWSRWLREYLPELQHRREPHGRGEALKIGDVVLIADNTLPRNTWPRGVITAVYPGTDGVTRVADVQTKNGVLRRPTKKIVVIPTGPAVLLKKIRRATIDDVRRRMFGTAITEVEL</sequence>
<dbReference type="InterPro" id="IPR041588">
    <property type="entry name" value="Integrase_H2C2"/>
</dbReference>
<protein>
    <recommendedName>
        <fullName evidence="1">Integrase catalytic domain-containing protein</fullName>
    </recommendedName>
</protein>
<dbReference type="InterPro" id="IPR012337">
    <property type="entry name" value="RNaseH-like_sf"/>
</dbReference>
<name>A0A4C1Z5N3_EUMVA</name>
<organism evidence="2 3">
    <name type="scientific">Eumeta variegata</name>
    <name type="common">Bagworm moth</name>
    <name type="synonym">Eumeta japonica</name>
    <dbReference type="NCBI Taxonomy" id="151549"/>
    <lineage>
        <taxon>Eukaryota</taxon>
        <taxon>Metazoa</taxon>
        <taxon>Ecdysozoa</taxon>
        <taxon>Arthropoda</taxon>
        <taxon>Hexapoda</taxon>
        <taxon>Insecta</taxon>
        <taxon>Pterygota</taxon>
        <taxon>Neoptera</taxon>
        <taxon>Endopterygota</taxon>
        <taxon>Lepidoptera</taxon>
        <taxon>Glossata</taxon>
        <taxon>Ditrysia</taxon>
        <taxon>Tineoidea</taxon>
        <taxon>Psychidae</taxon>
        <taxon>Oiketicinae</taxon>
        <taxon>Eumeta</taxon>
    </lineage>
</organism>
<dbReference type="PANTHER" id="PTHR47331:SF1">
    <property type="entry name" value="GAG-LIKE PROTEIN"/>
    <property type="match status" value="1"/>
</dbReference>
<keyword evidence="3" id="KW-1185">Reference proteome</keyword>
<dbReference type="AlphaFoldDB" id="A0A4C1Z5N3"/>
<dbReference type="PANTHER" id="PTHR47331">
    <property type="entry name" value="PHD-TYPE DOMAIN-CONTAINING PROTEIN"/>
    <property type="match status" value="1"/>
</dbReference>
<dbReference type="InterPro" id="IPR001584">
    <property type="entry name" value="Integrase_cat-core"/>
</dbReference>
<dbReference type="STRING" id="151549.A0A4C1Z5N3"/>
<dbReference type="SUPFAM" id="SSF53098">
    <property type="entry name" value="Ribonuclease H-like"/>
    <property type="match status" value="1"/>
</dbReference>
<dbReference type="InterPro" id="IPR040676">
    <property type="entry name" value="DUF5641"/>
</dbReference>
<dbReference type="Pfam" id="PF18701">
    <property type="entry name" value="DUF5641"/>
    <property type="match status" value="1"/>
</dbReference>